<dbReference type="AlphaFoldDB" id="A0A6N8IXK8"/>
<dbReference type="InterPro" id="IPR006015">
    <property type="entry name" value="Universal_stress_UspA"/>
</dbReference>
<evidence type="ECO:0000256" key="1">
    <source>
        <dbReference type="ARBA" id="ARBA00008791"/>
    </source>
</evidence>
<reference evidence="3 4" key="1">
    <citation type="submission" date="2019-12" db="EMBL/GenBank/DDBJ databases">
        <authorList>
            <person name="Huq M.A."/>
        </authorList>
    </citation>
    <scope>NUCLEOTIDE SEQUENCE [LARGE SCALE GENOMIC DNA]</scope>
    <source>
        <strain evidence="3 4">MAH-25</strain>
    </source>
</reference>
<name>A0A6N8IXK8_9BURK</name>
<dbReference type="PANTHER" id="PTHR31964:SF113">
    <property type="entry name" value="USPA DOMAIN-CONTAINING PROTEIN"/>
    <property type="match status" value="1"/>
</dbReference>
<dbReference type="PANTHER" id="PTHR31964">
    <property type="entry name" value="ADENINE NUCLEOTIDE ALPHA HYDROLASES-LIKE SUPERFAMILY PROTEIN"/>
    <property type="match status" value="1"/>
</dbReference>
<feature type="domain" description="UspA" evidence="2">
    <location>
        <begin position="2"/>
        <end position="139"/>
    </location>
</feature>
<dbReference type="Pfam" id="PF00582">
    <property type="entry name" value="Usp"/>
    <property type="match status" value="1"/>
</dbReference>
<dbReference type="Gene3D" id="3.40.50.620">
    <property type="entry name" value="HUPs"/>
    <property type="match status" value="1"/>
</dbReference>
<dbReference type="InterPro" id="IPR006016">
    <property type="entry name" value="UspA"/>
</dbReference>
<evidence type="ECO:0000313" key="4">
    <source>
        <dbReference type="Proteomes" id="UP000469385"/>
    </source>
</evidence>
<comment type="similarity">
    <text evidence="1">Belongs to the universal stress protein A family.</text>
</comment>
<dbReference type="CDD" id="cd00293">
    <property type="entry name" value="USP-like"/>
    <property type="match status" value="1"/>
</dbReference>
<dbReference type="RefSeq" id="WP_157399552.1">
    <property type="nucleotide sequence ID" value="NZ_WSEL01000009.1"/>
</dbReference>
<organism evidence="3 4">
    <name type="scientific">Ramlibacter pinisoli</name>
    <dbReference type="NCBI Taxonomy" id="2682844"/>
    <lineage>
        <taxon>Bacteria</taxon>
        <taxon>Pseudomonadati</taxon>
        <taxon>Pseudomonadota</taxon>
        <taxon>Betaproteobacteria</taxon>
        <taxon>Burkholderiales</taxon>
        <taxon>Comamonadaceae</taxon>
        <taxon>Ramlibacter</taxon>
    </lineage>
</organism>
<dbReference type="SUPFAM" id="SSF52402">
    <property type="entry name" value="Adenine nucleotide alpha hydrolases-like"/>
    <property type="match status" value="1"/>
</dbReference>
<comment type="caution">
    <text evidence="3">The sequence shown here is derived from an EMBL/GenBank/DDBJ whole genome shotgun (WGS) entry which is preliminary data.</text>
</comment>
<dbReference type="Proteomes" id="UP000469385">
    <property type="component" value="Unassembled WGS sequence"/>
</dbReference>
<sequence>MRIVLAADGSKYTKKALAFLANHEALAGADGELLVLNVQPVMPPRVRTMMGAEAVTAYHQEEAAKVLDPIRKFLDRKDIRYRAEWKAGEPAAQILAAADRSKAHLVVMGTHGYGLLGRALMGSVAQRVLADASVPVLLVQ</sequence>
<dbReference type="PRINTS" id="PR01438">
    <property type="entry name" value="UNVRSLSTRESS"/>
</dbReference>
<dbReference type="EMBL" id="WSEL01000009">
    <property type="protein sequence ID" value="MVQ31508.1"/>
    <property type="molecule type" value="Genomic_DNA"/>
</dbReference>
<gene>
    <name evidence="3" type="ORF">GON04_18770</name>
</gene>
<evidence type="ECO:0000259" key="2">
    <source>
        <dbReference type="Pfam" id="PF00582"/>
    </source>
</evidence>
<protein>
    <submittedName>
        <fullName evidence="3">Universal stress protein</fullName>
    </submittedName>
</protein>
<proteinExistence type="inferred from homology"/>
<evidence type="ECO:0000313" key="3">
    <source>
        <dbReference type="EMBL" id="MVQ31508.1"/>
    </source>
</evidence>
<keyword evidence="4" id="KW-1185">Reference proteome</keyword>
<accession>A0A6N8IXK8</accession>
<dbReference type="InterPro" id="IPR014729">
    <property type="entry name" value="Rossmann-like_a/b/a_fold"/>
</dbReference>